<evidence type="ECO:0000256" key="6">
    <source>
        <dbReference type="ARBA" id="ARBA00022475"/>
    </source>
</evidence>
<dbReference type="InterPro" id="IPR050189">
    <property type="entry name" value="MFS_Efflux_Transporters"/>
</dbReference>
<dbReference type="InterPro" id="IPR011701">
    <property type="entry name" value="MFS"/>
</dbReference>
<dbReference type="PRINTS" id="PR01035">
    <property type="entry name" value="TCRTETA"/>
</dbReference>
<gene>
    <name evidence="12" type="primary">bcr_2</name>
    <name evidence="12" type="ORF">PSJ8397_01973</name>
</gene>
<evidence type="ECO:0000313" key="13">
    <source>
        <dbReference type="Proteomes" id="UP000193623"/>
    </source>
</evidence>
<name>A0A1Y5SKC3_9RHOB</name>
<evidence type="ECO:0000256" key="7">
    <source>
        <dbReference type="ARBA" id="ARBA00022692"/>
    </source>
</evidence>
<sequence length="458" mass="48011">MGKFAKSLFCDECSLQISKYKSEPDLSAITAMDAAATWVYGRAMTSPSTQHQPRLKARFLDPTTPPHIGTLILMAGVGALSLNVFLPSLPSMAEHFGVDYSLMQLSVSLYLAMTAVVQILIGPISDRYGRRPVVIGCTALFVVVSLGAIFAPTFGVFLACRLLQTSIATGFAMSRAIVRDMVPQDQAASMIGYVTMGMSIVPMLGPVAGGALDQWFGWQASFWMLAVGGLALLIIVYFDQGETFERQTGGFRGQLREYPALLTSQRFWGYCLAAAFASGAFFAYLGGAPFVGSDVFNMTPAELGLYFGAPAIGYMVGNGVSGRYSVRVGVNSMVLMGALITVIGMVLLLAFDVAGLQHPLVFFGFMIFIGLGNGVLLPNANAGMLSVRPHLAGSAAGLGGAFMIGGGAGLSAIAGFILGPGTGAAPLIILMLLTTLASVVCALWVIARARTVARGGEG</sequence>
<dbReference type="AlphaFoldDB" id="A0A1Y5SKC3"/>
<dbReference type="GO" id="GO:1990961">
    <property type="term" value="P:xenobiotic detoxification by transmembrane export across the plasma membrane"/>
    <property type="evidence" value="ECO:0007669"/>
    <property type="project" value="InterPro"/>
</dbReference>
<evidence type="ECO:0000256" key="8">
    <source>
        <dbReference type="ARBA" id="ARBA00022989"/>
    </source>
</evidence>
<reference evidence="12 13" key="1">
    <citation type="submission" date="2017-03" db="EMBL/GenBank/DDBJ databases">
        <authorList>
            <person name="Afonso C.L."/>
            <person name="Miller P.J."/>
            <person name="Scott M.A."/>
            <person name="Spackman E."/>
            <person name="Goraichik I."/>
            <person name="Dimitrov K.M."/>
            <person name="Suarez D.L."/>
            <person name="Swayne D.E."/>
        </authorList>
    </citation>
    <scope>NUCLEOTIDE SEQUENCE [LARGE SCALE GENOMIC DNA]</scope>
    <source>
        <strain evidence="12 13">CECT 8397</strain>
    </source>
</reference>
<feature type="transmembrane region" description="Helical" evidence="10">
    <location>
        <begin position="424"/>
        <end position="446"/>
    </location>
</feature>
<feature type="transmembrane region" description="Helical" evidence="10">
    <location>
        <begin position="267"/>
        <end position="291"/>
    </location>
</feature>
<dbReference type="SUPFAM" id="SSF103473">
    <property type="entry name" value="MFS general substrate transporter"/>
    <property type="match status" value="1"/>
</dbReference>
<evidence type="ECO:0000256" key="3">
    <source>
        <dbReference type="ARBA" id="ARBA00006236"/>
    </source>
</evidence>
<dbReference type="InterPro" id="IPR001958">
    <property type="entry name" value="Tet-R_TetA/multi-R_MdtG-like"/>
</dbReference>
<feature type="transmembrane region" description="Helical" evidence="10">
    <location>
        <begin position="360"/>
        <end position="379"/>
    </location>
</feature>
<evidence type="ECO:0000256" key="2">
    <source>
        <dbReference type="ARBA" id="ARBA00004651"/>
    </source>
</evidence>
<dbReference type="PANTHER" id="PTHR43124:SF3">
    <property type="entry name" value="CHLORAMPHENICOL EFFLUX PUMP RV0191"/>
    <property type="match status" value="1"/>
</dbReference>
<dbReference type="EMBL" id="FWFT01000003">
    <property type="protein sequence ID" value="SLN39840.1"/>
    <property type="molecule type" value="Genomic_DNA"/>
</dbReference>
<keyword evidence="6" id="KW-1003">Cell membrane</keyword>
<feature type="transmembrane region" description="Helical" evidence="10">
    <location>
        <begin position="220"/>
        <end position="238"/>
    </location>
</feature>
<feature type="transmembrane region" description="Helical" evidence="10">
    <location>
        <begin position="303"/>
        <end position="321"/>
    </location>
</feature>
<dbReference type="InterPro" id="IPR005829">
    <property type="entry name" value="Sugar_transporter_CS"/>
</dbReference>
<keyword evidence="8 10" id="KW-1133">Transmembrane helix</keyword>
<keyword evidence="7 10" id="KW-0812">Transmembrane</keyword>
<evidence type="ECO:0000259" key="11">
    <source>
        <dbReference type="PROSITE" id="PS50850"/>
    </source>
</evidence>
<comment type="similarity">
    <text evidence="3 10">Belongs to the major facilitator superfamily. Bcr/CmlA family.</text>
</comment>
<dbReference type="PROSITE" id="PS00216">
    <property type="entry name" value="SUGAR_TRANSPORT_1"/>
    <property type="match status" value="1"/>
</dbReference>
<accession>A0A1Y5SKC3</accession>
<proteinExistence type="inferred from homology"/>
<evidence type="ECO:0000256" key="4">
    <source>
        <dbReference type="ARBA" id="ARBA00007520"/>
    </source>
</evidence>
<evidence type="ECO:0000256" key="10">
    <source>
        <dbReference type="RuleBase" id="RU365088"/>
    </source>
</evidence>
<comment type="function">
    <text evidence="1">Resistance to tetracycline by an active tetracycline efflux. This is an energy-dependent process that decreases the accumulation of the antibiotic in whole cells. This protein functions as a metal-tetracycline/H(+) antiporter.</text>
</comment>
<dbReference type="NCBIfam" id="TIGR00710">
    <property type="entry name" value="efflux_Bcr_CflA"/>
    <property type="match status" value="1"/>
</dbReference>
<keyword evidence="10" id="KW-0997">Cell inner membrane</keyword>
<feature type="transmembrane region" description="Helical" evidence="10">
    <location>
        <begin position="101"/>
        <end position="121"/>
    </location>
</feature>
<evidence type="ECO:0000256" key="5">
    <source>
        <dbReference type="ARBA" id="ARBA00022448"/>
    </source>
</evidence>
<keyword evidence="9 10" id="KW-0472">Membrane</keyword>
<protein>
    <recommendedName>
        <fullName evidence="10">Bcr/CflA family efflux transporter</fullName>
    </recommendedName>
</protein>
<keyword evidence="5 10" id="KW-0813">Transport</keyword>
<feature type="domain" description="Major facilitator superfamily (MFS) profile" evidence="11">
    <location>
        <begin position="67"/>
        <end position="450"/>
    </location>
</feature>
<dbReference type="Gene3D" id="1.20.1720.10">
    <property type="entry name" value="Multidrug resistance protein D"/>
    <property type="match status" value="1"/>
</dbReference>
<dbReference type="GO" id="GO:0042910">
    <property type="term" value="F:xenobiotic transmembrane transporter activity"/>
    <property type="evidence" value="ECO:0007669"/>
    <property type="project" value="InterPro"/>
</dbReference>
<dbReference type="CDD" id="cd17320">
    <property type="entry name" value="MFS_MdfA_MDR_like"/>
    <property type="match status" value="1"/>
</dbReference>
<feature type="transmembrane region" description="Helical" evidence="10">
    <location>
        <begin position="156"/>
        <end position="178"/>
    </location>
</feature>
<dbReference type="InterPro" id="IPR004812">
    <property type="entry name" value="Efflux_drug-R_Bcr/CmlA"/>
</dbReference>
<feature type="transmembrane region" description="Helical" evidence="10">
    <location>
        <begin position="190"/>
        <end position="208"/>
    </location>
</feature>
<feature type="transmembrane region" description="Helical" evidence="10">
    <location>
        <begin position="133"/>
        <end position="150"/>
    </location>
</feature>
<keyword evidence="13" id="KW-1185">Reference proteome</keyword>
<feature type="transmembrane region" description="Helical" evidence="10">
    <location>
        <begin position="333"/>
        <end position="354"/>
    </location>
</feature>
<evidence type="ECO:0000313" key="12">
    <source>
        <dbReference type="EMBL" id="SLN39840.1"/>
    </source>
</evidence>
<evidence type="ECO:0000256" key="1">
    <source>
        <dbReference type="ARBA" id="ARBA00003279"/>
    </source>
</evidence>
<comment type="subcellular location">
    <subcellularLocation>
        <location evidence="10">Cell inner membrane</location>
        <topology evidence="10">Multi-pass membrane protein</topology>
    </subcellularLocation>
    <subcellularLocation>
        <location evidence="2">Cell membrane</location>
        <topology evidence="2">Multi-pass membrane protein</topology>
    </subcellularLocation>
</comment>
<dbReference type="PANTHER" id="PTHR43124">
    <property type="entry name" value="PURINE EFFLUX PUMP PBUE"/>
    <property type="match status" value="1"/>
</dbReference>
<dbReference type="InterPro" id="IPR036259">
    <property type="entry name" value="MFS_trans_sf"/>
</dbReference>
<dbReference type="Pfam" id="PF07690">
    <property type="entry name" value="MFS_1"/>
    <property type="match status" value="1"/>
</dbReference>
<organism evidence="12 13">
    <name type="scientific">Pseudooctadecabacter jejudonensis</name>
    <dbReference type="NCBI Taxonomy" id="1391910"/>
    <lineage>
        <taxon>Bacteria</taxon>
        <taxon>Pseudomonadati</taxon>
        <taxon>Pseudomonadota</taxon>
        <taxon>Alphaproteobacteria</taxon>
        <taxon>Rhodobacterales</taxon>
        <taxon>Paracoccaceae</taxon>
        <taxon>Pseudooctadecabacter</taxon>
    </lineage>
</organism>
<dbReference type="InterPro" id="IPR020846">
    <property type="entry name" value="MFS_dom"/>
</dbReference>
<evidence type="ECO:0000256" key="9">
    <source>
        <dbReference type="ARBA" id="ARBA00023136"/>
    </source>
</evidence>
<dbReference type="PROSITE" id="PS50850">
    <property type="entry name" value="MFS"/>
    <property type="match status" value="1"/>
</dbReference>
<feature type="transmembrane region" description="Helical" evidence="10">
    <location>
        <begin position="68"/>
        <end position="89"/>
    </location>
</feature>
<feature type="transmembrane region" description="Helical" evidence="10">
    <location>
        <begin position="391"/>
        <end position="418"/>
    </location>
</feature>
<dbReference type="GO" id="GO:0005886">
    <property type="term" value="C:plasma membrane"/>
    <property type="evidence" value="ECO:0007669"/>
    <property type="project" value="UniProtKB-SubCell"/>
</dbReference>
<comment type="similarity">
    <text evidence="4">Belongs to the major facilitator superfamily. TCR/Tet family.</text>
</comment>
<dbReference type="Proteomes" id="UP000193623">
    <property type="component" value="Unassembled WGS sequence"/>
</dbReference>